<reference evidence="2" key="3">
    <citation type="submission" date="2022-06" db="UniProtKB">
        <authorList>
            <consortium name="EnsemblPlants"/>
        </authorList>
    </citation>
    <scope>IDENTIFICATION</scope>
</reference>
<dbReference type="AlphaFoldDB" id="A0A8R7TWP2"/>
<accession>A0A8R7TWP2</accession>
<evidence type="ECO:0000256" key="1">
    <source>
        <dbReference type="SAM" id="MobiDB-lite"/>
    </source>
</evidence>
<feature type="region of interest" description="Disordered" evidence="1">
    <location>
        <begin position="1"/>
        <end position="30"/>
    </location>
</feature>
<feature type="region of interest" description="Disordered" evidence="1">
    <location>
        <begin position="163"/>
        <end position="198"/>
    </location>
</feature>
<name>A0A8R7TWP2_TRIUA</name>
<organism evidence="2 3">
    <name type="scientific">Triticum urartu</name>
    <name type="common">Red wild einkorn</name>
    <name type="synonym">Crithodium urartu</name>
    <dbReference type="NCBI Taxonomy" id="4572"/>
    <lineage>
        <taxon>Eukaryota</taxon>
        <taxon>Viridiplantae</taxon>
        <taxon>Streptophyta</taxon>
        <taxon>Embryophyta</taxon>
        <taxon>Tracheophyta</taxon>
        <taxon>Spermatophyta</taxon>
        <taxon>Magnoliopsida</taxon>
        <taxon>Liliopsida</taxon>
        <taxon>Poales</taxon>
        <taxon>Poaceae</taxon>
        <taxon>BOP clade</taxon>
        <taxon>Pooideae</taxon>
        <taxon>Triticodae</taxon>
        <taxon>Triticeae</taxon>
        <taxon>Triticinae</taxon>
        <taxon>Triticum</taxon>
    </lineage>
</organism>
<keyword evidence="3" id="KW-1185">Reference proteome</keyword>
<dbReference type="Gramene" id="TuG1812G0300003062.01.T01">
    <property type="protein sequence ID" value="TuG1812G0300003062.01.T01.cds334102"/>
    <property type="gene ID" value="TuG1812G0300003062.01"/>
</dbReference>
<feature type="compositionally biased region" description="Basic and acidic residues" evidence="1">
    <location>
        <begin position="178"/>
        <end position="190"/>
    </location>
</feature>
<sequence>MPRRGLGVAPGAREPREDGAGGVEAPNGPAPAVCHAPDLADLRRREHPRVRLDLVYCGGEALAPGEVVSDLRYSDGLAQPGVRGPLGGRRCREVFAELLDHALTQHIVDAPIEVFVQNCLVDIDPEETAGEPERRPVSGRRSGEWVPRGVVVKSLGEEGVDEGVGPAGHHWHAPAGRDVGRRGGGERAERGGGQLAGVGADGAEEVVDDAAAVGGHHLVGGDVEAAVKLDLVGVHHLAIEL</sequence>
<evidence type="ECO:0000313" key="3">
    <source>
        <dbReference type="Proteomes" id="UP000015106"/>
    </source>
</evidence>
<proteinExistence type="predicted"/>
<reference evidence="2" key="2">
    <citation type="submission" date="2018-03" db="EMBL/GenBank/DDBJ databases">
        <title>The Triticum urartu genome reveals the dynamic nature of wheat genome evolution.</title>
        <authorList>
            <person name="Ling H."/>
            <person name="Ma B."/>
            <person name="Shi X."/>
            <person name="Liu H."/>
            <person name="Dong L."/>
            <person name="Sun H."/>
            <person name="Cao Y."/>
            <person name="Gao Q."/>
            <person name="Zheng S."/>
            <person name="Li Y."/>
            <person name="Yu Y."/>
            <person name="Du H."/>
            <person name="Qi M."/>
            <person name="Li Y."/>
            <person name="Yu H."/>
            <person name="Cui Y."/>
            <person name="Wang N."/>
            <person name="Chen C."/>
            <person name="Wu H."/>
            <person name="Zhao Y."/>
            <person name="Zhang J."/>
            <person name="Li Y."/>
            <person name="Zhou W."/>
            <person name="Zhang B."/>
            <person name="Hu W."/>
            <person name="Eijk M."/>
            <person name="Tang J."/>
            <person name="Witsenboer H."/>
            <person name="Zhao S."/>
            <person name="Li Z."/>
            <person name="Zhang A."/>
            <person name="Wang D."/>
            <person name="Liang C."/>
        </authorList>
    </citation>
    <scope>NUCLEOTIDE SEQUENCE [LARGE SCALE GENOMIC DNA]</scope>
    <source>
        <strain evidence="2">cv. G1812</strain>
    </source>
</reference>
<dbReference type="Proteomes" id="UP000015106">
    <property type="component" value="Chromosome 3"/>
</dbReference>
<dbReference type="EnsemblPlants" id="TuG1812G0300003062.01.T01">
    <property type="protein sequence ID" value="TuG1812G0300003062.01.T01.cds334102"/>
    <property type="gene ID" value="TuG1812G0300003062.01"/>
</dbReference>
<reference evidence="3" key="1">
    <citation type="journal article" date="2013" name="Nature">
        <title>Draft genome of the wheat A-genome progenitor Triticum urartu.</title>
        <authorList>
            <person name="Ling H.Q."/>
            <person name="Zhao S."/>
            <person name="Liu D."/>
            <person name="Wang J."/>
            <person name="Sun H."/>
            <person name="Zhang C."/>
            <person name="Fan H."/>
            <person name="Li D."/>
            <person name="Dong L."/>
            <person name="Tao Y."/>
            <person name="Gao C."/>
            <person name="Wu H."/>
            <person name="Li Y."/>
            <person name="Cui Y."/>
            <person name="Guo X."/>
            <person name="Zheng S."/>
            <person name="Wang B."/>
            <person name="Yu K."/>
            <person name="Liang Q."/>
            <person name="Yang W."/>
            <person name="Lou X."/>
            <person name="Chen J."/>
            <person name="Feng M."/>
            <person name="Jian J."/>
            <person name="Zhang X."/>
            <person name="Luo G."/>
            <person name="Jiang Y."/>
            <person name="Liu J."/>
            <person name="Wang Z."/>
            <person name="Sha Y."/>
            <person name="Zhang B."/>
            <person name="Wu H."/>
            <person name="Tang D."/>
            <person name="Shen Q."/>
            <person name="Xue P."/>
            <person name="Zou S."/>
            <person name="Wang X."/>
            <person name="Liu X."/>
            <person name="Wang F."/>
            <person name="Yang Y."/>
            <person name="An X."/>
            <person name="Dong Z."/>
            <person name="Zhang K."/>
            <person name="Zhang X."/>
            <person name="Luo M.C."/>
            <person name="Dvorak J."/>
            <person name="Tong Y."/>
            <person name="Wang J."/>
            <person name="Yang H."/>
            <person name="Li Z."/>
            <person name="Wang D."/>
            <person name="Zhang A."/>
            <person name="Wang J."/>
        </authorList>
    </citation>
    <scope>NUCLEOTIDE SEQUENCE</scope>
    <source>
        <strain evidence="3">cv. G1812</strain>
    </source>
</reference>
<evidence type="ECO:0000313" key="2">
    <source>
        <dbReference type="EnsemblPlants" id="TuG1812G0300003062.01.T01.cds334102"/>
    </source>
</evidence>
<protein>
    <submittedName>
        <fullName evidence="2">Uncharacterized protein</fullName>
    </submittedName>
</protein>